<sequence length="170" mass="17849">MPGVAAAPVVLGAGSTAVYERGLATAGGPEAGGEAGEEHSERRFVEHGEDVHHEGEVSLHGGESDEEAVAGGGLRAVSSEARQKYEDEYPDSGEYSPGADKIYRKGYATDSDYQAREQSDHKFDDEYPDSGEYVPAPGGAASAKFMAWHLKSTADESMQGGEVPSGVVLE</sequence>
<dbReference type="Proteomes" id="UP000239899">
    <property type="component" value="Unassembled WGS sequence"/>
</dbReference>
<evidence type="ECO:0000313" key="2">
    <source>
        <dbReference type="EMBL" id="PRW60712.1"/>
    </source>
</evidence>
<name>A0A2P6U318_CHLSO</name>
<organism evidence="2 3">
    <name type="scientific">Chlorella sorokiniana</name>
    <name type="common">Freshwater green alga</name>
    <dbReference type="NCBI Taxonomy" id="3076"/>
    <lineage>
        <taxon>Eukaryota</taxon>
        <taxon>Viridiplantae</taxon>
        <taxon>Chlorophyta</taxon>
        <taxon>core chlorophytes</taxon>
        <taxon>Trebouxiophyceae</taxon>
        <taxon>Chlorellales</taxon>
        <taxon>Chlorellaceae</taxon>
        <taxon>Chlorella clade</taxon>
        <taxon>Chlorella</taxon>
    </lineage>
</organism>
<keyword evidence="2" id="KW-0378">Hydrolase</keyword>
<keyword evidence="3" id="KW-1185">Reference proteome</keyword>
<accession>A0A2P6U318</accession>
<comment type="caution">
    <text evidence="2">The sequence shown here is derived from an EMBL/GenBank/DDBJ whole genome shotgun (WGS) entry which is preliminary data.</text>
</comment>
<gene>
    <name evidence="2" type="ORF">C2E21_0952</name>
</gene>
<feature type="region of interest" description="Disordered" evidence="1">
    <location>
        <begin position="24"/>
        <end position="43"/>
    </location>
</feature>
<protein>
    <submittedName>
        <fullName evidence="2">Type II CRISPR RNA-guided endonuclease Cas9</fullName>
    </submittedName>
</protein>
<feature type="compositionally biased region" description="Basic and acidic residues" evidence="1">
    <location>
        <begin position="48"/>
        <end position="57"/>
    </location>
</feature>
<dbReference type="GO" id="GO:0004519">
    <property type="term" value="F:endonuclease activity"/>
    <property type="evidence" value="ECO:0007669"/>
    <property type="project" value="UniProtKB-KW"/>
</dbReference>
<evidence type="ECO:0000256" key="1">
    <source>
        <dbReference type="SAM" id="MobiDB-lite"/>
    </source>
</evidence>
<keyword evidence="2" id="KW-0255">Endonuclease</keyword>
<evidence type="ECO:0000313" key="3">
    <source>
        <dbReference type="Proteomes" id="UP000239899"/>
    </source>
</evidence>
<proteinExistence type="predicted"/>
<reference evidence="2 3" key="1">
    <citation type="journal article" date="2018" name="Plant J.">
        <title>Genome sequences of Chlorella sorokiniana UTEX 1602 and Micractinium conductrix SAG 241.80: implications to maltose excretion by a green alga.</title>
        <authorList>
            <person name="Arriola M.B."/>
            <person name="Velmurugan N."/>
            <person name="Zhang Y."/>
            <person name="Plunkett M.H."/>
            <person name="Hondzo H."/>
            <person name="Barney B.M."/>
        </authorList>
    </citation>
    <scope>NUCLEOTIDE SEQUENCE [LARGE SCALE GENOMIC DNA]</scope>
    <source>
        <strain evidence="3">UTEX 1602</strain>
    </source>
</reference>
<feature type="compositionally biased region" description="Basic and acidic residues" evidence="1">
    <location>
        <begin position="113"/>
        <end position="125"/>
    </location>
</feature>
<dbReference type="AlphaFoldDB" id="A0A2P6U318"/>
<keyword evidence="2" id="KW-0540">Nuclease</keyword>
<dbReference type="EMBL" id="LHPG02000002">
    <property type="protein sequence ID" value="PRW60712.1"/>
    <property type="molecule type" value="Genomic_DNA"/>
</dbReference>
<feature type="region of interest" description="Disordered" evidence="1">
    <location>
        <begin position="48"/>
        <end position="138"/>
    </location>
</feature>